<gene>
    <name evidence="1" type="ORF">NDU88_005335</name>
</gene>
<dbReference type="Proteomes" id="UP001066276">
    <property type="component" value="Chromosome 3_2"/>
</dbReference>
<keyword evidence="2" id="KW-1185">Reference proteome</keyword>
<proteinExistence type="predicted"/>
<organism evidence="1 2">
    <name type="scientific">Pleurodeles waltl</name>
    <name type="common">Iberian ribbed newt</name>
    <dbReference type="NCBI Taxonomy" id="8319"/>
    <lineage>
        <taxon>Eukaryota</taxon>
        <taxon>Metazoa</taxon>
        <taxon>Chordata</taxon>
        <taxon>Craniata</taxon>
        <taxon>Vertebrata</taxon>
        <taxon>Euteleostomi</taxon>
        <taxon>Amphibia</taxon>
        <taxon>Batrachia</taxon>
        <taxon>Caudata</taxon>
        <taxon>Salamandroidea</taxon>
        <taxon>Salamandridae</taxon>
        <taxon>Pleurodelinae</taxon>
        <taxon>Pleurodeles</taxon>
    </lineage>
</organism>
<evidence type="ECO:0000313" key="1">
    <source>
        <dbReference type="EMBL" id="KAJ1180111.1"/>
    </source>
</evidence>
<comment type="caution">
    <text evidence="1">The sequence shown here is derived from an EMBL/GenBank/DDBJ whole genome shotgun (WGS) entry which is preliminary data.</text>
</comment>
<reference evidence="1" key="1">
    <citation type="journal article" date="2022" name="bioRxiv">
        <title>Sequencing and chromosome-scale assembly of the giantPleurodeles waltlgenome.</title>
        <authorList>
            <person name="Brown T."/>
            <person name="Elewa A."/>
            <person name="Iarovenko S."/>
            <person name="Subramanian E."/>
            <person name="Araus A.J."/>
            <person name="Petzold A."/>
            <person name="Susuki M."/>
            <person name="Suzuki K.-i.T."/>
            <person name="Hayashi T."/>
            <person name="Toyoda A."/>
            <person name="Oliveira C."/>
            <person name="Osipova E."/>
            <person name="Leigh N.D."/>
            <person name="Simon A."/>
            <person name="Yun M.H."/>
        </authorList>
    </citation>
    <scope>NUCLEOTIDE SEQUENCE</scope>
    <source>
        <strain evidence="1">20211129_DDA</strain>
        <tissue evidence="1">Liver</tissue>
    </source>
</reference>
<name>A0AAV7TV28_PLEWA</name>
<protein>
    <submittedName>
        <fullName evidence="1">Uncharacterized protein</fullName>
    </submittedName>
</protein>
<evidence type="ECO:0000313" key="2">
    <source>
        <dbReference type="Proteomes" id="UP001066276"/>
    </source>
</evidence>
<dbReference type="EMBL" id="JANPWB010000006">
    <property type="protein sequence ID" value="KAJ1180111.1"/>
    <property type="molecule type" value="Genomic_DNA"/>
</dbReference>
<accession>A0AAV7TV28</accession>
<sequence length="92" mass="10196">MHILHGHVFEPGIERQDSICQHPRRKIIWTPLEYFLPCEATRKQQSTSVIGQASPLLAKWRDPGGSSTSGTDEGNLTGVSDRCVVISCCNFV</sequence>
<dbReference type="AlphaFoldDB" id="A0AAV7TV28"/>